<evidence type="ECO:0008006" key="3">
    <source>
        <dbReference type="Google" id="ProtNLM"/>
    </source>
</evidence>
<dbReference type="STRING" id="1458461.BN1012_Phect1979"/>
<dbReference type="InterPro" id="IPR036271">
    <property type="entry name" value="Tet_transcr_reg_TetR-rel_C_sf"/>
</dbReference>
<dbReference type="Proteomes" id="UP000032160">
    <property type="component" value="Chromosome I"/>
</dbReference>
<protein>
    <recommendedName>
        <fullName evidence="3">Transcriptional regulator, TetR family</fullName>
    </recommendedName>
</protein>
<dbReference type="SUPFAM" id="SSF48498">
    <property type="entry name" value="Tetracyclin repressor-like, C-terminal domain"/>
    <property type="match status" value="1"/>
</dbReference>
<dbReference type="HOGENOM" id="CLU_1774004_0_0_5"/>
<dbReference type="EMBL" id="HG966617">
    <property type="protein sequence ID" value="CDO60192.1"/>
    <property type="molecule type" value="Genomic_DNA"/>
</dbReference>
<dbReference type="KEGG" id="pect:BN1012_Phect1979"/>
<dbReference type="Gene3D" id="1.10.357.10">
    <property type="entry name" value="Tetracycline Repressor, domain 2"/>
    <property type="match status" value="1"/>
</dbReference>
<reference evidence="1 2" key="1">
    <citation type="journal article" date="2014" name="Front. Genet.">
        <title>Genome and metabolic network of "Candidatus Phaeomarinobacter ectocarpi" Ec32, a new candidate genus of Alphaproteobacteria frequently associated with brown algae.</title>
        <authorList>
            <person name="Dittami S.M."/>
            <person name="Barbeyron T."/>
            <person name="Boyen C."/>
            <person name="Cambefort J."/>
            <person name="Collet G."/>
            <person name="Delage L."/>
            <person name="Gobet A."/>
            <person name="Groisillier A."/>
            <person name="Leblanc C."/>
            <person name="Michel G."/>
            <person name="Scornet D."/>
            <person name="Siegel A."/>
            <person name="Tapia J.E."/>
            <person name="Tonon T."/>
        </authorList>
    </citation>
    <scope>NUCLEOTIDE SEQUENCE [LARGE SCALE GENOMIC DNA]</scope>
    <source>
        <strain evidence="1 2">Ec32</strain>
    </source>
</reference>
<organism evidence="1 2">
    <name type="scientific">Candidatus Phaeomarinibacter ectocarpi</name>
    <dbReference type="NCBI Taxonomy" id="1458461"/>
    <lineage>
        <taxon>Bacteria</taxon>
        <taxon>Pseudomonadati</taxon>
        <taxon>Pseudomonadota</taxon>
        <taxon>Alphaproteobacteria</taxon>
        <taxon>Hyphomicrobiales</taxon>
        <taxon>Parvibaculaceae</taxon>
        <taxon>Candidatus Phaeomarinibacter</taxon>
    </lineage>
</organism>
<dbReference type="AlphaFoldDB" id="X5MDI1"/>
<evidence type="ECO:0000313" key="2">
    <source>
        <dbReference type="Proteomes" id="UP000032160"/>
    </source>
</evidence>
<accession>X5MDI1</accession>
<name>X5MDI1_9HYPH</name>
<sequence>MVDGVFAQVGEGFTEEMDRLDDDADYETRLMSPIRALVNMFAADADLHRIILHEGKHDSERLTWLVETHLRRFYENSIAVIKEGQASGLVRPGDPTLLHYSAIAIAGTVFSLSPEIRKLDPHTKANDPDAVTALIRDVLMIAPNKP</sequence>
<gene>
    <name evidence="1" type="ORF">BN1012_Phect1979</name>
</gene>
<evidence type="ECO:0000313" key="1">
    <source>
        <dbReference type="EMBL" id="CDO60192.1"/>
    </source>
</evidence>
<proteinExistence type="predicted"/>
<dbReference type="RefSeq" id="WP_043948289.1">
    <property type="nucleotide sequence ID" value="NZ_HG966617.1"/>
</dbReference>
<keyword evidence="2" id="KW-1185">Reference proteome</keyword>